<name>A0A919P460_9CELL</name>
<dbReference type="Gene3D" id="3.40.50.1820">
    <property type="entry name" value="alpha/beta hydrolase"/>
    <property type="match status" value="1"/>
</dbReference>
<protein>
    <submittedName>
        <fullName evidence="2">2-hydroxy-6-oxo-6-phenylhexa-2,4-dienoate hydrolase</fullName>
    </submittedName>
</protein>
<dbReference type="PRINTS" id="PR00111">
    <property type="entry name" value="ABHYDROLASE"/>
</dbReference>
<keyword evidence="3" id="KW-1185">Reference proteome</keyword>
<dbReference type="GO" id="GO:0016787">
    <property type="term" value="F:hydrolase activity"/>
    <property type="evidence" value="ECO:0007669"/>
    <property type="project" value="UniProtKB-KW"/>
</dbReference>
<dbReference type="InterPro" id="IPR050266">
    <property type="entry name" value="AB_hydrolase_sf"/>
</dbReference>
<organism evidence="2 3">
    <name type="scientific">Cellulomonas chitinilytica</name>
    <dbReference type="NCBI Taxonomy" id="398759"/>
    <lineage>
        <taxon>Bacteria</taxon>
        <taxon>Bacillati</taxon>
        <taxon>Actinomycetota</taxon>
        <taxon>Actinomycetes</taxon>
        <taxon>Micrococcales</taxon>
        <taxon>Cellulomonadaceae</taxon>
        <taxon>Cellulomonas</taxon>
    </lineage>
</organism>
<proteinExistence type="predicted"/>
<dbReference type="SUPFAM" id="SSF53474">
    <property type="entry name" value="alpha/beta-Hydrolases"/>
    <property type="match status" value="1"/>
</dbReference>
<feature type="domain" description="AB hydrolase-1" evidence="1">
    <location>
        <begin position="24"/>
        <end position="256"/>
    </location>
</feature>
<dbReference type="EMBL" id="BONK01000005">
    <property type="protein sequence ID" value="GIG21064.1"/>
    <property type="molecule type" value="Genomic_DNA"/>
</dbReference>
<evidence type="ECO:0000259" key="1">
    <source>
        <dbReference type="Pfam" id="PF12697"/>
    </source>
</evidence>
<dbReference type="Proteomes" id="UP000632740">
    <property type="component" value="Unassembled WGS sequence"/>
</dbReference>
<evidence type="ECO:0000313" key="2">
    <source>
        <dbReference type="EMBL" id="GIG21064.1"/>
    </source>
</evidence>
<accession>A0A919P460</accession>
<dbReference type="AlphaFoldDB" id="A0A919P460"/>
<dbReference type="PANTHER" id="PTHR43798">
    <property type="entry name" value="MONOACYLGLYCEROL LIPASE"/>
    <property type="match status" value="1"/>
</dbReference>
<dbReference type="PANTHER" id="PTHR43798:SF6">
    <property type="entry name" value="HYDROLASE, PUTATIVE (AFU_ORTHOLOGUE AFUA_4G13070)-RELATED"/>
    <property type="match status" value="1"/>
</dbReference>
<dbReference type="Pfam" id="PF12697">
    <property type="entry name" value="Abhydrolase_6"/>
    <property type="match status" value="1"/>
</dbReference>
<gene>
    <name evidence="2" type="ORF">Cch01nite_17880</name>
</gene>
<dbReference type="InterPro" id="IPR000073">
    <property type="entry name" value="AB_hydrolase_1"/>
</dbReference>
<comment type="caution">
    <text evidence="2">The sequence shown here is derived from an EMBL/GenBank/DDBJ whole genome shotgun (WGS) entry which is preliminary data.</text>
</comment>
<dbReference type="InterPro" id="IPR029058">
    <property type="entry name" value="AB_hydrolase_fold"/>
</dbReference>
<evidence type="ECO:0000313" key="3">
    <source>
        <dbReference type="Proteomes" id="UP000632740"/>
    </source>
</evidence>
<reference evidence="2" key="1">
    <citation type="submission" date="2021-01" db="EMBL/GenBank/DDBJ databases">
        <title>Whole genome shotgun sequence of Cellulomonas chitinilytica NBRC 110799.</title>
        <authorList>
            <person name="Komaki H."/>
            <person name="Tamura T."/>
        </authorList>
    </citation>
    <scope>NUCLEOTIDE SEQUENCE</scope>
    <source>
        <strain evidence="2">NBRC 110799</strain>
    </source>
</reference>
<sequence>MDTTVTQVGDVTVHHAERGSGTPVVVLHGMGVDHREPAAALEPVLGARHGYRRLYPDLPGMGATTAPAGIASSDDVVSLLADWLDVTVGEEPVLLVGHSYGGYLARVLAGRRAPRVAGLALLCPAGARSRDVPTPVVRHAEVGADDGMDPADAASFRDYFVVRTPATRRRFDETVRPAADLLDRPALERIASRWELDETDAGPIDVPVLVVAGRQDSSVGYASAWDLVERYSRATFAVLDRAGHALPHEQQRLLAALVDEWLDRVEEHRGRP</sequence>
<keyword evidence="2" id="KW-0378">Hydrolase</keyword>
<dbReference type="RefSeq" id="WP_203751620.1">
    <property type="nucleotide sequence ID" value="NZ_BONK01000005.1"/>
</dbReference>